<name>A0ABS6I5A4_9MICC</name>
<feature type="signal peptide" evidence="2">
    <location>
        <begin position="1"/>
        <end position="21"/>
    </location>
</feature>
<feature type="region of interest" description="Disordered" evidence="1">
    <location>
        <begin position="26"/>
        <end position="58"/>
    </location>
</feature>
<feature type="domain" description="DUF305" evidence="3">
    <location>
        <begin position="64"/>
        <end position="205"/>
    </location>
</feature>
<keyword evidence="2" id="KW-0732">Signal</keyword>
<sequence length="208" mass="21504">MNTRKLLPLSAVALAAALALAGCSTGTPGSSATSMPGMDHGAMSSSSPSASESSQAVGDHNAADVMFAQMMIPHHAQAVEMSDMILARQGIPNEVSALATRIKDAQGPEIEKMTSWLSGWNQSTQMPGGHSMEGMMGADDMAKLQAAQGADAAKLFLTQMIAHHKGAVVMAQTETAGGQNADAVQLAKDIVAGQEAEIKEMQQLLTTL</sequence>
<dbReference type="PROSITE" id="PS51257">
    <property type="entry name" value="PROKAR_LIPOPROTEIN"/>
    <property type="match status" value="1"/>
</dbReference>
<evidence type="ECO:0000256" key="2">
    <source>
        <dbReference type="SAM" id="SignalP"/>
    </source>
</evidence>
<evidence type="ECO:0000256" key="1">
    <source>
        <dbReference type="SAM" id="MobiDB-lite"/>
    </source>
</evidence>
<comment type="caution">
    <text evidence="4">The sequence shown here is derived from an EMBL/GenBank/DDBJ whole genome shotgun (WGS) entry which is preliminary data.</text>
</comment>
<evidence type="ECO:0000313" key="4">
    <source>
        <dbReference type="EMBL" id="MBU8866605.1"/>
    </source>
</evidence>
<keyword evidence="5" id="KW-1185">Reference proteome</keyword>
<feature type="chain" id="PRO_5046229376" evidence="2">
    <location>
        <begin position="22"/>
        <end position="208"/>
    </location>
</feature>
<feature type="compositionally biased region" description="Low complexity" evidence="1">
    <location>
        <begin position="44"/>
        <end position="54"/>
    </location>
</feature>
<proteinExistence type="predicted"/>
<dbReference type="EMBL" id="JAHOPC010000005">
    <property type="protein sequence ID" value="MBU8866605.1"/>
    <property type="molecule type" value="Genomic_DNA"/>
</dbReference>
<dbReference type="PANTHER" id="PTHR36933:SF1">
    <property type="entry name" value="SLL0788 PROTEIN"/>
    <property type="match status" value="1"/>
</dbReference>
<dbReference type="Pfam" id="PF03713">
    <property type="entry name" value="DUF305"/>
    <property type="match status" value="1"/>
</dbReference>
<gene>
    <name evidence="4" type="ORF">KSW38_09920</name>
</gene>
<evidence type="ECO:0000313" key="5">
    <source>
        <dbReference type="Proteomes" id="UP000824166"/>
    </source>
</evidence>
<dbReference type="PANTHER" id="PTHR36933">
    <property type="entry name" value="SLL0788 PROTEIN"/>
    <property type="match status" value="1"/>
</dbReference>
<dbReference type="Proteomes" id="UP000824166">
    <property type="component" value="Unassembled WGS sequence"/>
</dbReference>
<reference evidence="4 5" key="1">
    <citation type="submission" date="2021-06" db="EMBL/GenBank/DDBJ databases">
        <authorList>
            <person name="Jeong J.W."/>
        </authorList>
    </citation>
    <scope>NUCLEOTIDE SEQUENCE [LARGE SCALE GENOMIC DNA]</scope>
    <source>
        <strain evidence="4 5">MMS21-TAE1-1</strain>
    </source>
</reference>
<organism evidence="4 5">
    <name type="scientific">Paenarthrobacter aromaticivorans</name>
    <dbReference type="NCBI Taxonomy" id="2849150"/>
    <lineage>
        <taxon>Bacteria</taxon>
        <taxon>Bacillati</taxon>
        <taxon>Actinomycetota</taxon>
        <taxon>Actinomycetes</taxon>
        <taxon>Micrococcales</taxon>
        <taxon>Micrococcaceae</taxon>
        <taxon>Paenarthrobacter</taxon>
    </lineage>
</organism>
<dbReference type="RefSeq" id="WP_216924733.1">
    <property type="nucleotide sequence ID" value="NZ_JAHOPC010000005.1"/>
</dbReference>
<evidence type="ECO:0000259" key="3">
    <source>
        <dbReference type="Pfam" id="PF03713"/>
    </source>
</evidence>
<accession>A0ABS6I5A4</accession>
<dbReference type="InterPro" id="IPR005183">
    <property type="entry name" value="DUF305_CopM-like"/>
</dbReference>
<protein>
    <submittedName>
        <fullName evidence="4">DUF305 domain-containing protein</fullName>
    </submittedName>
</protein>